<dbReference type="Pfam" id="PF20183">
    <property type="entry name" value="DUF6546"/>
    <property type="match status" value="1"/>
</dbReference>
<organism evidence="2 3">
    <name type="scientific">Lophiostoma macrostomum CBS 122681</name>
    <dbReference type="NCBI Taxonomy" id="1314788"/>
    <lineage>
        <taxon>Eukaryota</taxon>
        <taxon>Fungi</taxon>
        <taxon>Dikarya</taxon>
        <taxon>Ascomycota</taxon>
        <taxon>Pezizomycotina</taxon>
        <taxon>Dothideomycetes</taxon>
        <taxon>Pleosporomycetidae</taxon>
        <taxon>Pleosporales</taxon>
        <taxon>Lophiostomataceae</taxon>
        <taxon>Lophiostoma</taxon>
    </lineage>
</organism>
<accession>A0A6A6TBV7</accession>
<gene>
    <name evidence="2" type="ORF">K491DRAFT_767267</name>
</gene>
<dbReference type="InterPro" id="IPR046676">
    <property type="entry name" value="DUF6546"/>
</dbReference>
<protein>
    <recommendedName>
        <fullName evidence="1">DUF6546 domain-containing protein</fullName>
    </recommendedName>
</protein>
<dbReference type="EMBL" id="MU004325">
    <property type="protein sequence ID" value="KAF2657465.1"/>
    <property type="molecule type" value="Genomic_DNA"/>
</dbReference>
<feature type="domain" description="DUF6546" evidence="1">
    <location>
        <begin position="256"/>
        <end position="461"/>
    </location>
</feature>
<evidence type="ECO:0000313" key="2">
    <source>
        <dbReference type="EMBL" id="KAF2657465.1"/>
    </source>
</evidence>
<dbReference type="Proteomes" id="UP000799324">
    <property type="component" value="Unassembled WGS sequence"/>
</dbReference>
<evidence type="ECO:0000313" key="3">
    <source>
        <dbReference type="Proteomes" id="UP000799324"/>
    </source>
</evidence>
<dbReference type="OrthoDB" id="3728558at2759"/>
<proteinExistence type="predicted"/>
<reference evidence="2" key="1">
    <citation type="journal article" date="2020" name="Stud. Mycol.">
        <title>101 Dothideomycetes genomes: a test case for predicting lifestyles and emergence of pathogens.</title>
        <authorList>
            <person name="Haridas S."/>
            <person name="Albert R."/>
            <person name="Binder M."/>
            <person name="Bloem J."/>
            <person name="Labutti K."/>
            <person name="Salamov A."/>
            <person name="Andreopoulos B."/>
            <person name="Baker S."/>
            <person name="Barry K."/>
            <person name="Bills G."/>
            <person name="Bluhm B."/>
            <person name="Cannon C."/>
            <person name="Castanera R."/>
            <person name="Culley D."/>
            <person name="Daum C."/>
            <person name="Ezra D."/>
            <person name="Gonzalez J."/>
            <person name="Henrissat B."/>
            <person name="Kuo A."/>
            <person name="Liang C."/>
            <person name="Lipzen A."/>
            <person name="Lutzoni F."/>
            <person name="Magnuson J."/>
            <person name="Mondo S."/>
            <person name="Nolan M."/>
            <person name="Ohm R."/>
            <person name="Pangilinan J."/>
            <person name="Park H.-J."/>
            <person name="Ramirez L."/>
            <person name="Alfaro M."/>
            <person name="Sun H."/>
            <person name="Tritt A."/>
            <person name="Yoshinaga Y."/>
            <person name="Zwiers L.-H."/>
            <person name="Turgeon B."/>
            <person name="Goodwin S."/>
            <person name="Spatafora J."/>
            <person name="Crous P."/>
            <person name="Grigoriev I."/>
        </authorList>
    </citation>
    <scope>NUCLEOTIDE SEQUENCE</scope>
    <source>
        <strain evidence="2">CBS 122681</strain>
    </source>
</reference>
<keyword evidence="3" id="KW-1185">Reference proteome</keyword>
<dbReference type="AlphaFoldDB" id="A0A6A6TBV7"/>
<evidence type="ECO:0000259" key="1">
    <source>
        <dbReference type="Pfam" id="PF20183"/>
    </source>
</evidence>
<name>A0A6A6TBV7_9PLEO</name>
<sequence>MTKRHQHTAFPWLSLPAEIRLLILNEFLSQKHRGWAQCAAVCEEWMDILEPKNFSQLALQPSCLDEFETLVIRQRPLVQHICLNIDLPRYACPTWAILRLFSILSIWQPTGRLTLELSASSPSDSQHWFKNYCFGPGHEDTRDWTQEEKAIKWHDPKHGWFDGQQVRTPDAPAILRLFSPLCLNVPQNLPVVQAITSFCIRRQLRHELFPEVLKALWEKLPRLESIVYELWCARQHRRGHYQVACAYELASLVQDSIPNHVKKVSIFKDFNSQLALALNNATPHVDRDIETTPAVDLALAKAFAAKSHHLEHLSISYMIDAQKFFTSCQLLPCTWNHLQLLTLTSRTLARIAAHRNIYTLLRNASSIALQMPQLKTMVLWNSEPRHACAVLYQRRTASAMATLTWRGTWNLELTNDVIESWKKIVSAPDYLLLEKEVLPDVDIRSHGDAIHHLRLPDGVVDSASLSQIRHEGIMQSMP</sequence>